<evidence type="ECO:0000313" key="3">
    <source>
        <dbReference type="Proteomes" id="UP001278500"/>
    </source>
</evidence>
<evidence type="ECO:0000313" key="2">
    <source>
        <dbReference type="EMBL" id="KAK3351708.1"/>
    </source>
</evidence>
<sequence length="357" mass="39770">MDVAVTSHLYKYHVLIPNRPQGAIIKAAPNSKSGTSSLRAAENLTRLRQSAKHSAIRHPSPLTTEQLDLAQAPKGDLFVVVGELLYSPDSSNEAPKPNKCTPDSSGGEQEEEEQENPNVWTSHLVCTKARSERCNLFALVSEEGNVNDWVAYYQEFTGYPAEVQESQHKKRRAVWKQRITAFCAHFLGTSDVPNEMDKSSTVLEAPGNLPARAPAPAEIVREDAPSVGQSRAFQLTNRLLYPTDPNVGLDKEEIEEITETCKTSWNLQKGHLTEDHIREISRCIRKGLLVGKPALPPFKHQAFILNCSIMARNAAKRYQTMNWDNIIEDAFDMAWNTTCPHPSGRGAWSSQVIVIDD</sequence>
<dbReference type="EMBL" id="JAUEPP010000002">
    <property type="protein sequence ID" value="KAK3351708.1"/>
    <property type="molecule type" value="Genomic_DNA"/>
</dbReference>
<comment type="caution">
    <text evidence="2">The sequence shown here is derived from an EMBL/GenBank/DDBJ whole genome shotgun (WGS) entry which is preliminary data.</text>
</comment>
<gene>
    <name evidence="2" type="ORF">B0H65DRAFT_569041</name>
</gene>
<proteinExistence type="predicted"/>
<name>A0AAE0JLN5_9PEZI</name>
<evidence type="ECO:0000256" key="1">
    <source>
        <dbReference type="SAM" id="MobiDB-lite"/>
    </source>
</evidence>
<dbReference type="GeneID" id="87867562"/>
<accession>A0AAE0JLN5</accession>
<dbReference type="Proteomes" id="UP001278500">
    <property type="component" value="Unassembled WGS sequence"/>
</dbReference>
<protein>
    <submittedName>
        <fullName evidence="2">Uncharacterized protein</fullName>
    </submittedName>
</protein>
<reference evidence="2" key="1">
    <citation type="journal article" date="2023" name="Mol. Phylogenet. Evol.">
        <title>Genome-scale phylogeny and comparative genomics of the fungal order Sordariales.</title>
        <authorList>
            <person name="Hensen N."/>
            <person name="Bonometti L."/>
            <person name="Westerberg I."/>
            <person name="Brannstrom I.O."/>
            <person name="Guillou S."/>
            <person name="Cros-Aarteil S."/>
            <person name="Calhoun S."/>
            <person name="Haridas S."/>
            <person name="Kuo A."/>
            <person name="Mondo S."/>
            <person name="Pangilinan J."/>
            <person name="Riley R."/>
            <person name="LaButti K."/>
            <person name="Andreopoulos B."/>
            <person name="Lipzen A."/>
            <person name="Chen C."/>
            <person name="Yan M."/>
            <person name="Daum C."/>
            <person name="Ng V."/>
            <person name="Clum A."/>
            <person name="Steindorff A."/>
            <person name="Ohm R.A."/>
            <person name="Martin F."/>
            <person name="Silar P."/>
            <person name="Natvig D.O."/>
            <person name="Lalanne C."/>
            <person name="Gautier V."/>
            <person name="Ament-Velasquez S.L."/>
            <person name="Kruys A."/>
            <person name="Hutchinson M.I."/>
            <person name="Powell A.J."/>
            <person name="Barry K."/>
            <person name="Miller A.N."/>
            <person name="Grigoriev I.V."/>
            <person name="Debuchy R."/>
            <person name="Gladieux P."/>
            <person name="Hiltunen Thoren M."/>
            <person name="Johannesson H."/>
        </authorList>
    </citation>
    <scope>NUCLEOTIDE SEQUENCE</scope>
    <source>
        <strain evidence="2">CBS 560.94</strain>
    </source>
</reference>
<organism evidence="2 3">
    <name type="scientific">Neurospora tetraspora</name>
    <dbReference type="NCBI Taxonomy" id="94610"/>
    <lineage>
        <taxon>Eukaryota</taxon>
        <taxon>Fungi</taxon>
        <taxon>Dikarya</taxon>
        <taxon>Ascomycota</taxon>
        <taxon>Pezizomycotina</taxon>
        <taxon>Sordariomycetes</taxon>
        <taxon>Sordariomycetidae</taxon>
        <taxon>Sordariales</taxon>
        <taxon>Sordariaceae</taxon>
        <taxon>Neurospora</taxon>
    </lineage>
</organism>
<reference evidence="2" key="2">
    <citation type="submission" date="2023-06" db="EMBL/GenBank/DDBJ databases">
        <authorList>
            <consortium name="Lawrence Berkeley National Laboratory"/>
            <person name="Haridas S."/>
            <person name="Hensen N."/>
            <person name="Bonometti L."/>
            <person name="Westerberg I."/>
            <person name="Brannstrom I.O."/>
            <person name="Guillou S."/>
            <person name="Cros-Aarteil S."/>
            <person name="Calhoun S."/>
            <person name="Kuo A."/>
            <person name="Mondo S."/>
            <person name="Pangilinan J."/>
            <person name="Riley R."/>
            <person name="Labutti K."/>
            <person name="Andreopoulos B."/>
            <person name="Lipzen A."/>
            <person name="Chen C."/>
            <person name="Yanf M."/>
            <person name="Daum C."/>
            <person name="Ng V."/>
            <person name="Clum A."/>
            <person name="Steindorff A."/>
            <person name="Ohm R."/>
            <person name="Martin F."/>
            <person name="Silar P."/>
            <person name="Natvig D."/>
            <person name="Lalanne C."/>
            <person name="Gautier V."/>
            <person name="Ament-Velasquez S.L."/>
            <person name="Kruys A."/>
            <person name="Hutchinson M.I."/>
            <person name="Powell A.J."/>
            <person name="Barry K."/>
            <person name="Miller A.N."/>
            <person name="Grigoriev I.V."/>
            <person name="Debuchy R."/>
            <person name="Gladieux P."/>
            <person name="Thoren M.H."/>
            <person name="Johannesson H."/>
        </authorList>
    </citation>
    <scope>NUCLEOTIDE SEQUENCE</scope>
    <source>
        <strain evidence="2">CBS 560.94</strain>
    </source>
</reference>
<keyword evidence="3" id="KW-1185">Reference proteome</keyword>
<feature type="region of interest" description="Disordered" evidence="1">
    <location>
        <begin position="89"/>
        <end position="119"/>
    </location>
</feature>
<dbReference type="AlphaFoldDB" id="A0AAE0JLN5"/>
<dbReference type="RefSeq" id="XP_062685003.1">
    <property type="nucleotide sequence ID" value="XM_062830408.1"/>
</dbReference>